<evidence type="ECO:0000313" key="2">
    <source>
        <dbReference type="EMBL" id="KIM96333.1"/>
    </source>
</evidence>
<dbReference type="Proteomes" id="UP000054321">
    <property type="component" value="Unassembled WGS sequence"/>
</dbReference>
<reference evidence="3" key="2">
    <citation type="submission" date="2015-01" db="EMBL/GenBank/DDBJ databases">
        <title>Evolutionary Origins and Diversification of the Mycorrhizal Mutualists.</title>
        <authorList>
            <consortium name="DOE Joint Genome Institute"/>
            <consortium name="Mycorrhizal Genomics Consortium"/>
            <person name="Kohler A."/>
            <person name="Kuo A."/>
            <person name="Nagy L.G."/>
            <person name="Floudas D."/>
            <person name="Copeland A."/>
            <person name="Barry K.W."/>
            <person name="Cichocki N."/>
            <person name="Veneault-Fourrey C."/>
            <person name="LaButti K."/>
            <person name="Lindquist E.A."/>
            <person name="Lipzen A."/>
            <person name="Lundell T."/>
            <person name="Morin E."/>
            <person name="Murat C."/>
            <person name="Riley R."/>
            <person name="Ohm R."/>
            <person name="Sun H."/>
            <person name="Tunlid A."/>
            <person name="Henrissat B."/>
            <person name="Grigoriev I.V."/>
            <person name="Hibbett D.S."/>
            <person name="Martin F."/>
        </authorList>
    </citation>
    <scope>NUCLEOTIDE SEQUENCE [LARGE SCALE GENOMIC DNA]</scope>
    <source>
        <strain evidence="3">Zn</strain>
    </source>
</reference>
<feature type="transmembrane region" description="Helical" evidence="1">
    <location>
        <begin position="39"/>
        <end position="59"/>
    </location>
</feature>
<dbReference type="EMBL" id="KN832884">
    <property type="protein sequence ID" value="KIM96333.1"/>
    <property type="molecule type" value="Genomic_DNA"/>
</dbReference>
<keyword evidence="3" id="KW-1185">Reference proteome</keyword>
<sequence length="73" mass="8613">MVYSSESVHKFYCIIWEWHGRIDMVPCDWSYDLNLGLSWSFRITAIVAFAVNVTCVLLMKELQSRLHSAFRKI</sequence>
<evidence type="ECO:0000313" key="3">
    <source>
        <dbReference type="Proteomes" id="UP000054321"/>
    </source>
</evidence>
<keyword evidence="1" id="KW-1133">Transmembrane helix</keyword>
<keyword evidence="1" id="KW-0812">Transmembrane</keyword>
<reference evidence="2 3" key="1">
    <citation type="submission" date="2014-04" db="EMBL/GenBank/DDBJ databases">
        <authorList>
            <consortium name="DOE Joint Genome Institute"/>
            <person name="Kuo A."/>
            <person name="Martino E."/>
            <person name="Perotto S."/>
            <person name="Kohler A."/>
            <person name="Nagy L.G."/>
            <person name="Floudas D."/>
            <person name="Copeland A."/>
            <person name="Barry K.W."/>
            <person name="Cichocki N."/>
            <person name="Veneault-Fourrey C."/>
            <person name="LaButti K."/>
            <person name="Lindquist E.A."/>
            <person name="Lipzen A."/>
            <person name="Lundell T."/>
            <person name="Morin E."/>
            <person name="Murat C."/>
            <person name="Sun H."/>
            <person name="Tunlid A."/>
            <person name="Henrissat B."/>
            <person name="Grigoriev I.V."/>
            <person name="Hibbett D.S."/>
            <person name="Martin F."/>
            <person name="Nordberg H.P."/>
            <person name="Cantor M.N."/>
            <person name="Hua S.X."/>
        </authorList>
    </citation>
    <scope>NUCLEOTIDE SEQUENCE [LARGE SCALE GENOMIC DNA]</scope>
    <source>
        <strain evidence="2 3">Zn</strain>
    </source>
</reference>
<protein>
    <submittedName>
        <fullName evidence="2">Uncharacterized protein</fullName>
    </submittedName>
</protein>
<evidence type="ECO:0000256" key="1">
    <source>
        <dbReference type="SAM" id="Phobius"/>
    </source>
</evidence>
<gene>
    <name evidence="2" type="ORF">OIDMADRAFT_20746</name>
</gene>
<dbReference type="AlphaFoldDB" id="A0A0C3CBL1"/>
<proteinExistence type="predicted"/>
<organism evidence="2 3">
    <name type="scientific">Oidiodendron maius (strain Zn)</name>
    <dbReference type="NCBI Taxonomy" id="913774"/>
    <lineage>
        <taxon>Eukaryota</taxon>
        <taxon>Fungi</taxon>
        <taxon>Dikarya</taxon>
        <taxon>Ascomycota</taxon>
        <taxon>Pezizomycotina</taxon>
        <taxon>Leotiomycetes</taxon>
        <taxon>Leotiomycetes incertae sedis</taxon>
        <taxon>Myxotrichaceae</taxon>
        <taxon>Oidiodendron</taxon>
    </lineage>
</organism>
<accession>A0A0C3CBL1</accession>
<keyword evidence="1" id="KW-0472">Membrane</keyword>
<dbReference type="InParanoid" id="A0A0C3CBL1"/>
<dbReference type="HOGENOM" id="CLU_2705470_0_0_1"/>
<name>A0A0C3CBL1_OIDMZ</name>